<dbReference type="Proteomes" id="UP001150538">
    <property type="component" value="Unassembled WGS sequence"/>
</dbReference>
<proteinExistence type="predicted"/>
<evidence type="ECO:0000256" key="2">
    <source>
        <dbReference type="SAM" id="MobiDB-lite"/>
    </source>
</evidence>
<keyword evidence="1" id="KW-0863">Zinc-finger</keyword>
<feature type="compositionally biased region" description="Polar residues" evidence="2">
    <location>
        <begin position="529"/>
        <end position="544"/>
    </location>
</feature>
<evidence type="ECO:0000256" key="1">
    <source>
        <dbReference type="PROSITE-ProRule" id="PRU00094"/>
    </source>
</evidence>
<keyword evidence="1" id="KW-0479">Metal-binding</keyword>
<dbReference type="OrthoDB" id="2162994at2759"/>
<feature type="region of interest" description="Disordered" evidence="2">
    <location>
        <begin position="144"/>
        <end position="164"/>
    </location>
</feature>
<dbReference type="GO" id="GO:0043565">
    <property type="term" value="F:sequence-specific DNA binding"/>
    <property type="evidence" value="ECO:0007669"/>
    <property type="project" value="InterPro"/>
</dbReference>
<feature type="compositionally biased region" description="Polar residues" evidence="2">
    <location>
        <begin position="632"/>
        <end position="641"/>
    </location>
</feature>
<evidence type="ECO:0000313" key="4">
    <source>
        <dbReference type="EMBL" id="KAJ1918211.1"/>
    </source>
</evidence>
<evidence type="ECO:0000313" key="5">
    <source>
        <dbReference type="Proteomes" id="UP001150538"/>
    </source>
</evidence>
<feature type="compositionally biased region" description="Low complexity" evidence="2">
    <location>
        <begin position="642"/>
        <end position="655"/>
    </location>
</feature>
<keyword evidence="5" id="KW-1185">Reference proteome</keyword>
<reference evidence="4" key="1">
    <citation type="submission" date="2022-07" db="EMBL/GenBank/DDBJ databases">
        <title>Phylogenomic reconstructions and comparative analyses of Kickxellomycotina fungi.</title>
        <authorList>
            <person name="Reynolds N.K."/>
            <person name="Stajich J.E."/>
            <person name="Barry K."/>
            <person name="Grigoriev I.V."/>
            <person name="Crous P."/>
            <person name="Smith M.E."/>
        </authorList>
    </citation>
    <scope>NUCLEOTIDE SEQUENCE</scope>
    <source>
        <strain evidence="4">NBRC 100468</strain>
    </source>
</reference>
<feature type="domain" description="GATA-type" evidence="3">
    <location>
        <begin position="829"/>
        <end position="855"/>
    </location>
</feature>
<name>A0A9W8A382_9FUNG</name>
<feature type="region of interest" description="Disordered" evidence="2">
    <location>
        <begin position="507"/>
        <end position="575"/>
    </location>
</feature>
<dbReference type="InterPro" id="IPR000679">
    <property type="entry name" value="Znf_GATA"/>
</dbReference>
<comment type="caution">
    <text evidence="4">The sequence shown here is derived from an EMBL/GenBank/DDBJ whole genome shotgun (WGS) entry which is preliminary data.</text>
</comment>
<feature type="region of interest" description="Disordered" evidence="2">
    <location>
        <begin position="403"/>
        <end position="454"/>
    </location>
</feature>
<feature type="region of interest" description="Disordered" evidence="2">
    <location>
        <begin position="723"/>
        <end position="764"/>
    </location>
</feature>
<dbReference type="Gene3D" id="3.30.50.10">
    <property type="entry name" value="Erythroid Transcription Factor GATA-1, subunit A"/>
    <property type="match status" value="1"/>
</dbReference>
<dbReference type="Gene3D" id="3.30.450.20">
    <property type="entry name" value="PAS domain"/>
    <property type="match status" value="1"/>
</dbReference>
<dbReference type="GO" id="GO:0006355">
    <property type="term" value="P:regulation of DNA-templated transcription"/>
    <property type="evidence" value="ECO:0007669"/>
    <property type="project" value="InterPro"/>
</dbReference>
<evidence type="ECO:0000259" key="3">
    <source>
        <dbReference type="PROSITE" id="PS50114"/>
    </source>
</evidence>
<feature type="compositionally biased region" description="Polar residues" evidence="2">
    <location>
        <begin position="445"/>
        <end position="454"/>
    </location>
</feature>
<protein>
    <recommendedName>
        <fullName evidence="3">GATA-type domain-containing protein</fullName>
    </recommendedName>
</protein>
<dbReference type="EMBL" id="JANBPU010000051">
    <property type="protein sequence ID" value="KAJ1918211.1"/>
    <property type="molecule type" value="Genomic_DNA"/>
</dbReference>
<dbReference type="InterPro" id="IPR013088">
    <property type="entry name" value="Znf_NHR/GATA"/>
</dbReference>
<dbReference type="AlphaFoldDB" id="A0A9W8A382"/>
<accession>A0A9W8A382</accession>
<organism evidence="4 5">
    <name type="scientific">Mycoemilia scoparia</name>
    <dbReference type="NCBI Taxonomy" id="417184"/>
    <lineage>
        <taxon>Eukaryota</taxon>
        <taxon>Fungi</taxon>
        <taxon>Fungi incertae sedis</taxon>
        <taxon>Zoopagomycota</taxon>
        <taxon>Kickxellomycotina</taxon>
        <taxon>Kickxellomycetes</taxon>
        <taxon>Kickxellales</taxon>
        <taxon>Kickxellaceae</taxon>
        <taxon>Mycoemilia</taxon>
    </lineage>
</organism>
<feature type="compositionally biased region" description="Polar residues" evidence="2">
    <location>
        <begin position="735"/>
        <end position="764"/>
    </location>
</feature>
<feature type="region of interest" description="Disordered" evidence="2">
    <location>
        <begin position="632"/>
        <end position="656"/>
    </location>
</feature>
<sequence>MTRLELKQILADDEEGKSTPLATPSATPYPCFWSVLFSHSLSFEYISNSLLGHLGPEKTDDVLHSSLFDYIHPEEVDRARVDLADMFMVKRMTGSLITCRLRRFEFQKVGFPQIFRRASESNIKRRNSLLESIQERKFSLPTVPNGPYLGATGPKRLAPDHDSPFRKRLRPIAEETRGGSNQNSLLGYSIPDGLAASTESSNDNDSSELEEYVVAHIALYLVSKSLVIALFHIDQTSIDCQCHAGTVTSPELVALSLLMSQIQALDKHSLPFNFMKPSEKHAEIKLPPKTIADILNTRHVQIYSMATERLLCAFPDRAFQCIYLSHAAYAINTRGTLKSIAGKRGLHIREKDLAQLLPQHRGNNIMPRIKVFTHVDSRETFDLDIETLLFRWGDLLFITQQARQGRSGGKGPQTKYQANSVSGEHLPPHSSSSTKVLEPPPRSLHVSTEPSTIPVTALNASSGITRKPPDNFANQPSETIARSTTSVDQSLPQPSIQYGADTINSQLPQKDECSVPNSKPTSHFPDGSPRSTPSLQHPSNTTQVPLHPLIRPFQGPENLPRRQSSYTASAPRFSEDRRFSCPVRTTHPLDNTHAPNSTNYQPIQSLRPIGATATSSVVDPKFSFRAFVPSTAASSLPTPQGNSSENSLSSSLESSFSHPIEHAPRDYFSSMPQALPATTATTTTTPGPAAAAVALPSPAPRDVIAEAKLDHVFIDPFKAGSEDMKIGNRAKQKRGSSQIRQQPPTSNFSSPLGNGSSNPRLMSYQLPHSSQTPQIIHSSMPHAQFHGPHTHQYPPYHNSHIVMNMIHQQGHGVRSNPFPFATTSPQVVENERKVCMSCGTDNSPEWRRGPNGHKT</sequence>
<dbReference type="GO" id="GO:0008270">
    <property type="term" value="F:zinc ion binding"/>
    <property type="evidence" value="ECO:0007669"/>
    <property type="project" value="UniProtKB-KW"/>
</dbReference>
<gene>
    <name evidence="4" type="ORF">H4219_002768</name>
</gene>
<dbReference type="PROSITE" id="PS50114">
    <property type="entry name" value="GATA_ZN_FINGER_2"/>
    <property type="match status" value="1"/>
</dbReference>
<keyword evidence="1" id="KW-0862">Zinc</keyword>